<reference evidence="1 2" key="1">
    <citation type="journal article" date="2016" name="Sci. Rep.">
        <title>Metabolic traits of an uncultured archaeal lineage -MSBL1- from brine pools of the Red Sea.</title>
        <authorList>
            <person name="Mwirichia R."/>
            <person name="Alam I."/>
            <person name="Rashid M."/>
            <person name="Vinu M."/>
            <person name="Ba-Alawi W."/>
            <person name="Anthony Kamau A."/>
            <person name="Kamanda Ngugi D."/>
            <person name="Goker M."/>
            <person name="Klenk H.P."/>
            <person name="Bajic V."/>
            <person name="Stingl U."/>
        </authorList>
    </citation>
    <scope>NUCLEOTIDE SEQUENCE [LARGE SCALE GENOMIC DNA]</scope>
    <source>
        <strain evidence="1">SCGC-AAA382A20</strain>
    </source>
</reference>
<gene>
    <name evidence="1" type="ORF">AKJ51_04090</name>
</gene>
<evidence type="ECO:0000313" key="1">
    <source>
        <dbReference type="EMBL" id="KXB06185.1"/>
    </source>
</evidence>
<dbReference type="SUPFAM" id="SSF88723">
    <property type="entry name" value="PIN domain-like"/>
    <property type="match status" value="1"/>
</dbReference>
<accession>A0A133VIA4</accession>
<name>A0A133VIA4_9EURY</name>
<evidence type="ECO:0008006" key="3">
    <source>
        <dbReference type="Google" id="ProtNLM"/>
    </source>
</evidence>
<protein>
    <recommendedName>
        <fullName evidence="3">PIN domain-containing protein</fullName>
    </recommendedName>
</protein>
<sequence>MIMNLFADTNIFGIAVDSNDDRRKSVWETLDSVAAEEIELHTTKLVEEKIQENPHQPTREKELKLLENLTTKIHPFDEEAKELSEELERQTSLDVADSQIVSIAIINEITFWSGGLYLLREKTITEINEVLSEKEYEFQYKKEESH</sequence>
<dbReference type="Gene3D" id="3.40.50.1010">
    <property type="entry name" value="5'-nuclease"/>
    <property type="match status" value="1"/>
</dbReference>
<dbReference type="AlphaFoldDB" id="A0A133VIA4"/>
<dbReference type="InterPro" id="IPR029060">
    <property type="entry name" value="PIN-like_dom_sf"/>
</dbReference>
<comment type="caution">
    <text evidence="1">The sequence shown here is derived from an EMBL/GenBank/DDBJ whole genome shotgun (WGS) entry which is preliminary data.</text>
</comment>
<dbReference type="EMBL" id="LHYE01000054">
    <property type="protein sequence ID" value="KXB06185.1"/>
    <property type="molecule type" value="Genomic_DNA"/>
</dbReference>
<evidence type="ECO:0000313" key="2">
    <source>
        <dbReference type="Proteomes" id="UP000070263"/>
    </source>
</evidence>
<organism evidence="1 2">
    <name type="scientific">candidate division MSBL1 archaeon SCGC-AAA382A20</name>
    <dbReference type="NCBI Taxonomy" id="1698280"/>
    <lineage>
        <taxon>Archaea</taxon>
        <taxon>Methanobacteriati</taxon>
        <taxon>Methanobacteriota</taxon>
        <taxon>candidate division MSBL1</taxon>
    </lineage>
</organism>
<proteinExistence type="predicted"/>
<keyword evidence="2" id="KW-1185">Reference proteome</keyword>
<dbReference type="Proteomes" id="UP000070263">
    <property type="component" value="Unassembled WGS sequence"/>
</dbReference>